<dbReference type="NCBIfam" id="TIGR02196">
    <property type="entry name" value="GlrX_YruB"/>
    <property type="match status" value="1"/>
</dbReference>
<feature type="domain" description="Glutaredoxin" evidence="1">
    <location>
        <begin position="4"/>
        <end position="62"/>
    </location>
</feature>
<comment type="caution">
    <text evidence="2">The sequence shown here is derived from an EMBL/GenBank/DDBJ whole genome shotgun (WGS) entry which is preliminary data.</text>
</comment>
<gene>
    <name evidence="2" type="ORF">FH966_07105</name>
</gene>
<name>A0A549YHW9_9BACI</name>
<dbReference type="CDD" id="cd02976">
    <property type="entry name" value="NrdH"/>
    <property type="match status" value="1"/>
</dbReference>
<dbReference type="EMBL" id="VJMZ01000001">
    <property type="protein sequence ID" value="TRM11480.1"/>
    <property type="molecule type" value="Genomic_DNA"/>
</dbReference>
<dbReference type="Pfam" id="PF00462">
    <property type="entry name" value="Glutaredoxin"/>
    <property type="match status" value="1"/>
</dbReference>
<dbReference type="Proteomes" id="UP000319280">
    <property type="component" value="Unassembled WGS sequence"/>
</dbReference>
<proteinExistence type="predicted"/>
<dbReference type="InterPro" id="IPR011911">
    <property type="entry name" value="GlrX_YruB"/>
</dbReference>
<dbReference type="InterPro" id="IPR051548">
    <property type="entry name" value="Grx-like_ET"/>
</dbReference>
<dbReference type="InterPro" id="IPR036249">
    <property type="entry name" value="Thioredoxin-like_sf"/>
</dbReference>
<dbReference type="GO" id="GO:0045454">
    <property type="term" value="P:cell redox homeostasis"/>
    <property type="evidence" value="ECO:0007669"/>
    <property type="project" value="TreeGrafter"/>
</dbReference>
<evidence type="ECO:0000313" key="2">
    <source>
        <dbReference type="EMBL" id="TRM11480.1"/>
    </source>
</evidence>
<dbReference type="PROSITE" id="PS00195">
    <property type="entry name" value="GLUTAREDOXIN_1"/>
    <property type="match status" value="1"/>
</dbReference>
<protein>
    <submittedName>
        <fullName evidence="2">Glutaredoxin family protein</fullName>
    </submittedName>
</protein>
<dbReference type="AlphaFoldDB" id="A0A549YHW9"/>
<dbReference type="PROSITE" id="PS51354">
    <property type="entry name" value="GLUTAREDOXIN_2"/>
    <property type="match status" value="1"/>
</dbReference>
<dbReference type="SUPFAM" id="SSF52833">
    <property type="entry name" value="Thioredoxin-like"/>
    <property type="match status" value="1"/>
</dbReference>
<accession>A0A549YHW9</accession>
<dbReference type="InterPro" id="IPR011767">
    <property type="entry name" value="GLR_AS"/>
</dbReference>
<dbReference type="InterPro" id="IPR002109">
    <property type="entry name" value="Glutaredoxin"/>
</dbReference>
<organism evidence="2 3">
    <name type="scientific">Lentibacillus cibarius</name>
    <dbReference type="NCBI Taxonomy" id="2583219"/>
    <lineage>
        <taxon>Bacteria</taxon>
        <taxon>Bacillati</taxon>
        <taxon>Bacillota</taxon>
        <taxon>Bacilli</taxon>
        <taxon>Bacillales</taxon>
        <taxon>Bacillaceae</taxon>
        <taxon>Lentibacillus</taxon>
    </lineage>
</organism>
<sequence>MNNITVYTTSTCPYCVMTKNFLAQNNISYKEVNVEKNPDMMQYIVSKTGQMGVPQTEINGSWVIGFDPDSIKEYLN</sequence>
<dbReference type="Gene3D" id="3.40.30.10">
    <property type="entry name" value="Glutaredoxin"/>
    <property type="match status" value="1"/>
</dbReference>
<dbReference type="RefSeq" id="WP_142790607.1">
    <property type="nucleotide sequence ID" value="NZ_VJMZ01000001.1"/>
</dbReference>
<reference evidence="2 3" key="1">
    <citation type="submission" date="2019-07" db="EMBL/GenBank/DDBJ databases">
        <title>Genomic analysis of Lentibacillus sp. NKC851-2.</title>
        <authorList>
            <person name="Oh Y.J."/>
        </authorList>
    </citation>
    <scope>NUCLEOTIDE SEQUENCE [LARGE SCALE GENOMIC DNA]</scope>
    <source>
        <strain evidence="2 3">NKC851-2</strain>
    </source>
</reference>
<evidence type="ECO:0000259" key="1">
    <source>
        <dbReference type="Pfam" id="PF00462"/>
    </source>
</evidence>
<keyword evidence="3" id="KW-1185">Reference proteome</keyword>
<evidence type="ECO:0000313" key="3">
    <source>
        <dbReference type="Proteomes" id="UP000319280"/>
    </source>
</evidence>
<dbReference type="GO" id="GO:0009055">
    <property type="term" value="F:electron transfer activity"/>
    <property type="evidence" value="ECO:0007669"/>
    <property type="project" value="TreeGrafter"/>
</dbReference>
<dbReference type="PANTHER" id="PTHR34386">
    <property type="entry name" value="GLUTAREDOXIN"/>
    <property type="match status" value="1"/>
</dbReference>
<dbReference type="PANTHER" id="PTHR34386:SF1">
    <property type="entry name" value="GLUTAREDOXIN-LIKE PROTEIN NRDH"/>
    <property type="match status" value="1"/>
</dbReference>